<reference evidence="3" key="2">
    <citation type="submission" date="2020-08" db="EMBL/GenBank/DDBJ databases">
        <authorList>
            <person name="Shumante A."/>
            <person name="Zimin A.V."/>
            <person name="Puiu D."/>
            <person name="Salzberg S.L."/>
        </authorList>
    </citation>
    <scope>NUCLEOTIDE SEQUENCE</scope>
    <source>
        <strain evidence="3">WC2-LM</strain>
        <tissue evidence="3">Liver</tissue>
    </source>
</reference>
<reference evidence="4 5" key="1">
    <citation type="submission" date="2019-04" db="EMBL/GenBank/DDBJ databases">
        <authorList>
            <person name="Alioto T."/>
            <person name="Alioto T."/>
        </authorList>
    </citation>
    <scope>NUCLEOTIDE SEQUENCE [LARGE SCALE GENOMIC DNA]</scope>
</reference>
<evidence type="ECO:0000313" key="4">
    <source>
        <dbReference type="EMBL" id="VTJ65642.1"/>
    </source>
</evidence>
<dbReference type="Proteomes" id="UP000662637">
    <property type="component" value="Unassembled WGS sequence"/>
</dbReference>
<evidence type="ECO:0000313" key="3">
    <source>
        <dbReference type="EMBL" id="KAF7465114.1"/>
    </source>
</evidence>
<dbReference type="EMBL" id="CABDUW010000317">
    <property type="protein sequence ID" value="VTJ65642.1"/>
    <property type="molecule type" value="Genomic_DNA"/>
</dbReference>
<protein>
    <submittedName>
        <fullName evidence="4">Uncharacterized protein</fullName>
    </submittedName>
</protein>
<feature type="compositionally biased region" description="Basic and acidic residues" evidence="1">
    <location>
        <begin position="72"/>
        <end position="84"/>
    </location>
</feature>
<keyword evidence="2" id="KW-0812">Transmembrane</keyword>
<keyword evidence="5" id="KW-1185">Reference proteome</keyword>
<sequence>MFWFAAHSGGSGCAGDQYLEGGCPAMLALGTVICFSWLTAMLNRSCVLSMRRDKQQSEKREDGVGESASRPFVEKPVFRRKGENRTWPLLSRHSTHDSNQGTLLPQQALIQNKASFQSGCESQLGFEGFTNPGSSQDRGPGTGNCPRDGRSPSAFPEETGDTVTEEIALSAPGQES</sequence>
<evidence type="ECO:0000256" key="1">
    <source>
        <dbReference type="SAM" id="MobiDB-lite"/>
    </source>
</evidence>
<proteinExistence type="predicted"/>
<keyword evidence="2" id="KW-1133">Transmembrane helix</keyword>
<dbReference type="EMBL" id="WJEC01007959">
    <property type="protein sequence ID" value="KAF7465114.1"/>
    <property type="molecule type" value="Genomic_DNA"/>
</dbReference>
<feature type="transmembrane region" description="Helical" evidence="2">
    <location>
        <begin position="25"/>
        <end position="42"/>
    </location>
</feature>
<accession>A0A5E4BAF8</accession>
<evidence type="ECO:0000313" key="5">
    <source>
        <dbReference type="Proteomes" id="UP000335636"/>
    </source>
</evidence>
<gene>
    <name evidence="3" type="ORF">GHT09_005299</name>
    <name evidence="4" type="ORF">MONAX_5E017981</name>
</gene>
<organism evidence="4 5">
    <name type="scientific">Marmota monax</name>
    <name type="common">Woodchuck</name>
    <dbReference type="NCBI Taxonomy" id="9995"/>
    <lineage>
        <taxon>Eukaryota</taxon>
        <taxon>Metazoa</taxon>
        <taxon>Chordata</taxon>
        <taxon>Craniata</taxon>
        <taxon>Vertebrata</taxon>
        <taxon>Euteleostomi</taxon>
        <taxon>Mammalia</taxon>
        <taxon>Eutheria</taxon>
        <taxon>Euarchontoglires</taxon>
        <taxon>Glires</taxon>
        <taxon>Rodentia</taxon>
        <taxon>Sciuromorpha</taxon>
        <taxon>Sciuridae</taxon>
        <taxon>Xerinae</taxon>
        <taxon>Marmotini</taxon>
        <taxon>Marmota</taxon>
    </lineage>
</organism>
<feature type="region of interest" description="Disordered" evidence="1">
    <location>
        <begin position="125"/>
        <end position="176"/>
    </location>
</feature>
<name>A0A5E4BAF8_MARMO</name>
<evidence type="ECO:0000256" key="2">
    <source>
        <dbReference type="SAM" id="Phobius"/>
    </source>
</evidence>
<dbReference type="Proteomes" id="UP000335636">
    <property type="component" value="Unassembled WGS sequence"/>
</dbReference>
<feature type="region of interest" description="Disordered" evidence="1">
    <location>
        <begin position="51"/>
        <end position="101"/>
    </location>
</feature>
<dbReference type="AlphaFoldDB" id="A0A5E4BAF8"/>
<feature type="compositionally biased region" description="Basic and acidic residues" evidence="1">
    <location>
        <begin position="51"/>
        <end position="63"/>
    </location>
</feature>
<keyword evidence="2" id="KW-0472">Membrane</keyword>